<dbReference type="OMA" id="AWAQTYT"/>
<evidence type="ECO:0000256" key="6">
    <source>
        <dbReference type="SAM" id="Phobius"/>
    </source>
</evidence>
<dbReference type="PANTHER" id="PTHR13285:SF18">
    <property type="entry name" value="PROTEIN-CYSTEINE N-PALMITOYLTRANSFERASE RASP"/>
    <property type="match status" value="1"/>
</dbReference>
<dbReference type="FunCoup" id="A0A1S3K216">
    <property type="interactions" value="272"/>
</dbReference>
<feature type="transmembrane region" description="Helical" evidence="6">
    <location>
        <begin position="235"/>
        <end position="255"/>
    </location>
</feature>
<feature type="transmembrane region" description="Helical" evidence="6">
    <location>
        <begin position="67"/>
        <end position="90"/>
    </location>
</feature>
<gene>
    <name evidence="8" type="primary">LOC106178007</name>
</gene>
<dbReference type="AlphaFoldDB" id="A0A1S3K216"/>
<dbReference type="GO" id="GO:0016409">
    <property type="term" value="F:palmitoyltransferase activity"/>
    <property type="evidence" value="ECO:0007669"/>
    <property type="project" value="TreeGrafter"/>
</dbReference>
<protein>
    <submittedName>
        <fullName evidence="8">Protein-cysteine N-palmitoyltransferase HHAT</fullName>
    </submittedName>
</protein>
<organism evidence="7 8">
    <name type="scientific">Lingula anatina</name>
    <name type="common">Brachiopod</name>
    <name type="synonym">Lingula unguis</name>
    <dbReference type="NCBI Taxonomy" id="7574"/>
    <lineage>
        <taxon>Eukaryota</taxon>
        <taxon>Metazoa</taxon>
        <taxon>Spiralia</taxon>
        <taxon>Lophotrochozoa</taxon>
        <taxon>Brachiopoda</taxon>
        <taxon>Linguliformea</taxon>
        <taxon>Lingulata</taxon>
        <taxon>Lingulida</taxon>
        <taxon>Linguloidea</taxon>
        <taxon>Lingulidae</taxon>
        <taxon>Lingula</taxon>
    </lineage>
</organism>
<feature type="transmembrane region" description="Helical" evidence="6">
    <location>
        <begin position="102"/>
        <end position="124"/>
    </location>
</feature>
<comment type="subcellular location">
    <subcellularLocation>
        <location evidence="1">Membrane</location>
        <topology evidence="1">Multi-pass membrane protein</topology>
    </subcellularLocation>
</comment>
<feature type="transmembrane region" description="Helical" evidence="6">
    <location>
        <begin position="461"/>
        <end position="481"/>
    </location>
</feature>
<evidence type="ECO:0000256" key="4">
    <source>
        <dbReference type="ARBA" id="ARBA00023136"/>
    </source>
</evidence>
<dbReference type="InterPro" id="IPR004299">
    <property type="entry name" value="MBOAT_fam"/>
</dbReference>
<dbReference type="KEGG" id="lak:106178007"/>
<dbReference type="GeneID" id="106178007"/>
<evidence type="ECO:0000313" key="8">
    <source>
        <dbReference type="RefSeq" id="XP_013416439.1"/>
    </source>
</evidence>
<dbReference type="PANTHER" id="PTHR13285">
    <property type="entry name" value="ACYLTRANSFERASE"/>
    <property type="match status" value="1"/>
</dbReference>
<dbReference type="InterPro" id="IPR051085">
    <property type="entry name" value="MB_O-acyltransferase"/>
</dbReference>
<evidence type="ECO:0000313" key="7">
    <source>
        <dbReference type="Proteomes" id="UP000085678"/>
    </source>
</evidence>
<comment type="similarity">
    <text evidence="5">Belongs to the membrane-bound acyltransferase family. HHAT subfamily.</text>
</comment>
<proteinExistence type="inferred from homology"/>
<feature type="transmembrane region" description="Helical" evidence="6">
    <location>
        <begin position="419"/>
        <end position="440"/>
    </location>
</feature>
<dbReference type="GO" id="GO:0005783">
    <property type="term" value="C:endoplasmic reticulum"/>
    <property type="evidence" value="ECO:0007669"/>
    <property type="project" value="TreeGrafter"/>
</dbReference>
<feature type="transmembrane region" description="Helical" evidence="6">
    <location>
        <begin position="308"/>
        <end position="327"/>
    </location>
</feature>
<evidence type="ECO:0000256" key="5">
    <source>
        <dbReference type="ARBA" id="ARBA00038268"/>
    </source>
</evidence>
<reference evidence="8" key="1">
    <citation type="submission" date="2025-08" db="UniProtKB">
        <authorList>
            <consortium name="RefSeq"/>
        </authorList>
    </citation>
    <scope>IDENTIFICATION</scope>
    <source>
        <tissue evidence="8">Gonads</tissue>
    </source>
</reference>
<feature type="transmembrane region" description="Helical" evidence="6">
    <location>
        <begin position="393"/>
        <end position="413"/>
    </location>
</feature>
<keyword evidence="3 6" id="KW-1133">Transmembrane helix</keyword>
<keyword evidence="4 6" id="KW-0472">Membrane</keyword>
<feature type="transmembrane region" description="Helical" evidence="6">
    <location>
        <begin position="275"/>
        <end position="296"/>
    </location>
</feature>
<keyword evidence="7" id="KW-1185">Reference proteome</keyword>
<dbReference type="OrthoDB" id="420606at2759"/>
<feature type="transmembrane region" description="Helical" evidence="6">
    <location>
        <begin position="130"/>
        <end position="152"/>
    </location>
</feature>
<feature type="transmembrane region" description="Helical" evidence="6">
    <location>
        <begin position="501"/>
        <end position="520"/>
    </location>
</feature>
<dbReference type="Proteomes" id="UP000085678">
    <property type="component" value="Unplaced"/>
</dbReference>
<dbReference type="Pfam" id="PF03062">
    <property type="entry name" value="MBOAT"/>
    <property type="match status" value="1"/>
</dbReference>
<evidence type="ECO:0000256" key="1">
    <source>
        <dbReference type="ARBA" id="ARBA00004141"/>
    </source>
</evidence>
<evidence type="ECO:0000256" key="3">
    <source>
        <dbReference type="ARBA" id="ARBA00022989"/>
    </source>
</evidence>
<dbReference type="STRING" id="7574.A0A1S3K216"/>
<evidence type="ECO:0000256" key="2">
    <source>
        <dbReference type="ARBA" id="ARBA00022692"/>
    </source>
</evidence>
<name>A0A1S3K216_LINAN</name>
<dbReference type="GO" id="GO:0016020">
    <property type="term" value="C:membrane"/>
    <property type="evidence" value="ECO:0007669"/>
    <property type="project" value="UniProtKB-SubCell"/>
</dbReference>
<dbReference type="RefSeq" id="XP_013416439.1">
    <property type="nucleotide sequence ID" value="XM_013560985.2"/>
</dbReference>
<keyword evidence="2 6" id="KW-0812">Transmembrane</keyword>
<sequence>MGISTLPVWEITVYWVCWLSAVVYITENTILASIEFRKYLSPYDIRKGWTVLGTTLYKDVSNFEWEFWFSAWGWIVLPCYIGHGIIGSLVNWKCRNLRKQFFVLYTVGVVWYVMGLKQLLILLLHCAISFVTAMSGSSVLVWIVCLLLLATLNHEVTVQWLRLAVDDDVLETKYYLFVFTIAMTNLRYISFCLEKAKSIQFIKSQEMITGESVQKQKMPHREDAALRAVAQNCNFMDMMTYVFYFPLFFTGPILTYDKFLEQVNRPPQPWTKPRITHLALDFVRITWWLGFNYLLLHVVHLSAIQLQLDLLSSLPLWTLGGVAFWNFQFFQTKYVVMFGLPSCFAKLDQMEPPAGPICISHLYLFSTMWQQFDRGLYQHLKRHIYIPLGGSRHGLFSQLLATAACFIFVYYWHGNEVYLAWWSILNFTGVVMEVIGRKTITSEAVQRMMKKHWSPSWQRRFLAALLVPNFIFCSMASLVFVGGSDAGKIYFRRLIFGDWPTSAFMLSAVVYCIIQVAIEIDSKSVKKDKET</sequence>
<accession>A0A1S3K216</accession>
<feature type="transmembrane region" description="Helical" evidence="6">
    <location>
        <begin position="12"/>
        <end position="34"/>
    </location>
</feature>
<dbReference type="InParanoid" id="A0A1S3K216"/>